<dbReference type="EMBL" id="BOQP01000016">
    <property type="protein sequence ID" value="GIM72947.1"/>
    <property type="molecule type" value="Genomic_DNA"/>
</dbReference>
<evidence type="ECO:0000313" key="1">
    <source>
        <dbReference type="EMBL" id="GIM72947.1"/>
    </source>
</evidence>
<keyword evidence="2" id="KW-1185">Reference proteome</keyword>
<evidence type="ECO:0008006" key="3">
    <source>
        <dbReference type="Google" id="ProtNLM"/>
    </source>
</evidence>
<dbReference type="InterPro" id="IPR002347">
    <property type="entry name" value="SDR_fam"/>
</dbReference>
<dbReference type="SUPFAM" id="SSF51735">
    <property type="entry name" value="NAD(P)-binding Rossmann-fold domains"/>
    <property type="match status" value="1"/>
</dbReference>
<dbReference type="Proteomes" id="UP000680865">
    <property type="component" value="Unassembled WGS sequence"/>
</dbReference>
<name>A0A919SK35_9ACTN</name>
<dbReference type="InterPro" id="IPR036291">
    <property type="entry name" value="NAD(P)-bd_dom_sf"/>
</dbReference>
<organism evidence="1 2">
    <name type="scientific">Winogradskya consettensis</name>
    <dbReference type="NCBI Taxonomy" id="113560"/>
    <lineage>
        <taxon>Bacteria</taxon>
        <taxon>Bacillati</taxon>
        <taxon>Actinomycetota</taxon>
        <taxon>Actinomycetes</taxon>
        <taxon>Micromonosporales</taxon>
        <taxon>Micromonosporaceae</taxon>
        <taxon>Winogradskya</taxon>
    </lineage>
</organism>
<comment type="caution">
    <text evidence="1">The sequence shown here is derived from an EMBL/GenBank/DDBJ whole genome shotgun (WGS) entry which is preliminary data.</text>
</comment>
<sequence length="59" mass="6045">MVVYSAAKAFVVSFSESLWTELRGTGLTAFAVSPGGTTTEFTAGMGPDAGVLTAGRMQL</sequence>
<dbReference type="Pfam" id="PF00106">
    <property type="entry name" value="adh_short"/>
    <property type="match status" value="1"/>
</dbReference>
<dbReference type="Gene3D" id="3.40.50.720">
    <property type="entry name" value="NAD(P)-binding Rossmann-like Domain"/>
    <property type="match status" value="1"/>
</dbReference>
<proteinExistence type="predicted"/>
<reference evidence="1" key="1">
    <citation type="submission" date="2021-03" db="EMBL/GenBank/DDBJ databases">
        <title>Whole genome shotgun sequence of Actinoplanes consettensis NBRC 14913.</title>
        <authorList>
            <person name="Komaki H."/>
            <person name="Tamura T."/>
        </authorList>
    </citation>
    <scope>NUCLEOTIDE SEQUENCE</scope>
    <source>
        <strain evidence="1">NBRC 14913</strain>
    </source>
</reference>
<dbReference type="AlphaFoldDB" id="A0A919SK35"/>
<dbReference type="PRINTS" id="PR01167">
    <property type="entry name" value="INSADHFAMILY"/>
</dbReference>
<gene>
    <name evidence="1" type="ORF">Aco04nite_32770</name>
</gene>
<evidence type="ECO:0000313" key="2">
    <source>
        <dbReference type="Proteomes" id="UP000680865"/>
    </source>
</evidence>
<protein>
    <recommendedName>
        <fullName evidence="3">SDR family NAD(P)-dependent oxidoreductase</fullName>
    </recommendedName>
</protein>
<accession>A0A919SK35</accession>